<dbReference type="EMBL" id="SDAQ01000009">
    <property type="protein sequence ID" value="KAI3557126.1"/>
    <property type="molecule type" value="Genomic_DNA"/>
</dbReference>
<evidence type="ECO:0000313" key="3">
    <source>
        <dbReference type="Proteomes" id="UP001056436"/>
    </source>
</evidence>
<dbReference type="Proteomes" id="UP001056436">
    <property type="component" value="Unassembled WGS sequence"/>
</dbReference>
<protein>
    <submittedName>
        <fullName evidence="2">Uncharacterized protein</fullName>
    </submittedName>
</protein>
<feature type="region of interest" description="Disordered" evidence="1">
    <location>
        <begin position="36"/>
        <end position="95"/>
    </location>
</feature>
<reference evidence="2" key="1">
    <citation type="submission" date="2019-01" db="EMBL/GenBank/DDBJ databases">
        <title>Colletotrichum abscissum LGMF1257.</title>
        <authorList>
            <person name="Baroncelli R."/>
        </authorList>
    </citation>
    <scope>NUCLEOTIDE SEQUENCE</scope>
    <source>
        <strain evidence="2">Ca142</strain>
    </source>
</reference>
<proteinExistence type="predicted"/>
<accession>A0A9P9XMN1</accession>
<name>A0A9P9XMN1_9PEZI</name>
<organism evidence="2 3">
    <name type="scientific">Colletotrichum abscissum</name>
    <dbReference type="NCBI Taxonomy" id="1671311"/>
    <lineage>
        <taxon>Eukaryota</taxon>
        <taxon>Fungi</taxon>
        <taxon>Dikarya</taxon>
        <taxon>Ascomycota</taxon>
        <taxon>Pezizomycotina</taxon>
        <taxon>Sordariomycetes</taxon>
        <taxon>Hypocreomycetidae</taxon>
        <taxon>Glomerellales</taxon>
        <taxon>Glomerellaceae</taxon>
        <taxon>Colletotrichum</taxon>
        <taxon>Colletotrichum acutatum species complex</taxon>
    </lineage>
</organism>
<sequence>MSSSIEGLKQSLPVLAPKLPPFSLVEHLEAVAAQMKPATEETVEAPQPPASAGTTPTMHKPPHTPPVTLQPSHFDPRVTSRLPSTLVRPLPQTEGRSKNPYTPFFSHQNCATQWEFYNVLCEVQFIMNCQEQRLLAMEAQLAEAKKPQESKVMYHFNPPTPTAMDP</sequence>
<evidence type="ECO:0000256" key="1">
    <source>
        <dbReference type="SAM" id="MobiDB-lite"/>
    </source>
</evidence>
<comment type="caution">
    <text evidence="2">The sequence shown here is derived from an EMBL/GenBank/DDBJ whole genome shotgun (WGS) entry which is preliminary data.</text>
</comment>
<keyword evidence="3" id="KW-1185">Reference proteome</keyword>
<dbReference type="AlphaFoldDB" id="A0A9P9XMN1"/>
<evidence type="ECO:0000313" key="2">
    <source>
        <dbReference type="EMBL" id="KAI3557126.1"/>
    </source>
</evidence>
<gene>
    <name evidence="2" type="ORF">CABS02_02677</name>
</gene>